<feature type="region of interest" description="Disordered" evidence="6">
    <location>
        <begin position="79"/>
        <end position="100"/>
    </location>
</feature>
<organism evidence="9 10">
    <name type="scientific">Mycena venus</name>
    <dbReference type="NCBI Taxonomy" id="2733690"/>
    <lineage>
        <taxon>Eukaryota</taxon>
        <taxon>Fungi</taxon>
        <taxon>Dikarya</taxon>
        <taxon>Basidiomycota</taxon>
        <taxon>Agaricomycotina</taxon>
        <taxon>Agaricomycetes</taxon>
        <taxon>Agaricomycetidae</taxon>
        <taxon>Agaricales</taxon>
        <taxon>Marasmiineae</taxon>
        <taxon>Mycenaceae</taxon>
        <taxon>Mycena</taxon>
    </lineage>
</organism>
<keyword evidence="2" id="KW-0479">Metal-binding</keyword>
<evidence type="ECO:0000259" key="8">
    <source>
        <dbReference type="PROSITE" id="PS50048"/>
    </source>
</evidence>
<evidence type="ECO:0000313" key="10">
    <source>
        <dbReference type="Proteomes" id="UP000620124"/>
    </source>
</evidence>
<name>A0A8H7DBH7_9AGAR</name>
<evidence type="ECO:0000256" key="6">
    <source>
        <dbReference type="SAM" id="MobiDB-lite"/>
    </source>
</evidence>
<feature type="transmembrane region" description="Helical" evidence="7">
    <location>
        <begin position="478"/>
        <end position="498"/>
    </location>
</feature>
<evidence type="ECO:0000256" key="1">
    <source>
        <dbReference type="ARBA" id="ARBA00004123"/>
    </source>
</evidence>
<dbReference type="PANTHER" id="PTHR47338:SF29">
    <property type="entry name" value="ZN(2)-C6 FUNGAL-TYPE DOMAIN-CONTAINING PROTEIN"/>
    <property type="match status" value="1"/>
</dbReference>
<evidence type="ECO:0000256" key="4">
    <source>
        <dbReference type="ARBA" id="ARBA00023163"/>
    </source>
</evidence>
<keyword evidence="7" id="KW-1133">Transmembrane helix</keyword>
<dbReference type="InterPro" id="IPR050815">
    <property type="entry name" value="TF_fung"/>
</dbReference>
<evidence type="ECO:0000313" key="9">
    <source>
        <dbReference type="EMBL" id="KAF7368350.1"/>
    </source>
</evidence>
<comment type="caution">
    <text evidence="9">The sequence shown here is derived from an EMBL/GenBank/DDBJ whole genome shotgun (WGS) entry which is preliminary data.</text>
</comment>
<sequence length="556" mass="60942">MKRQGSGSRSSEGYLIRDKCSNCRRRKIKCDAERPRCGPCSRSKIFEDCEYPEDGPTKTQILEDQISIIEGRIQELETPKALKTTPLPNNPSGSGSRSLTLSSSFCRSLRSGPSGTPSEGVPWVELESLIQNFLLHASQFGFFLNVHRFSQSILNGNGPSPTPILLDVISLCAIHFSNSNWITYEPTYFARALSSAADALSGTHSQNTVLHSIQAAVLLSQYFAHNARFLEAKCRLGAAVSLALGSGLHRIRSLDSSSVRNSTGRTGSGRQLSPPRDVIEEAEHINALWTVLTLDSCWTIADGSPSNIPPDVRIDSPWPLDINSPDFHSQIMLLPDTSFGTVTAFLAGLPDSGSSVSALHAKAAILFEQASRLAARYRSDTLTAPMPRAHAGLNNYALNQFYISFNTVDTLIEAFKLNIPPTRLHPTREILVIQSLAQAATIQLHNPFVGEGDASRLRVLDAAHAIVGCLELMPVNEFVFMNPIMGTLLMATCQVFIAELTRLRRHRHRAFFGQASGEHSIMNAIDMVLAVMSVFAPRCQIMDSQLRAVQQLYQGV</sequence>
<dbReference type="Proteomes" id="UP000620124">
    <property type="component" value="Unassembled WGS sequence"/>
</dbReference>
<dbReference type="SMART" id="SM00906">
    <property type="entry name" value="Fungal_trans"/>
    <property type="match status" value="1"/>
</dbReference>
<reference evidence="9" key="1">
    <citation type="submission" date="2020-05" db="EMBL/GenBank/DDBJ databases">
        <title>Mycena genomes resolve the evolution of fungal bioluminescence.</title>
        <authorList>
            <person name="Tsai I.J."/>
        </authorList>
    </citation>
    <scope>NUCLEOTIDE SEQUENCE</scope>
    <source>
        <strain evidence="9">CCC161011</strain>
    </source>
</reference>
<dbReference type="InterPro" id="IPR036864">
    <property type="entry name" value="Zn2-C6_fun-type_DNA-bd_sf"/>
</dbReference>
<keyword evidence="7" id="KW-0472">Membrane</keyword>
<keyword evidence="10" id="KW-1185">Reference proteome</keyword>
<dbReference type="GO" id="GO:0008270">
    <property type="term" value="F:zinc ion binding"/>
    <property type="evidence" value="ECO:0007669"/>
    <property type="project" value="InterPro"/>
</dbReference>
<dbReference type="InterPro" id="IPR007219">
    <property type="entry name" value="XnlR_reg_dom"/>
</dbReference>
<evidence type="ECO:0000256" key="5">
    <source>
        <dbReference type="ARBA" id="ARBA00023242"/>
    </source>
</evidence>
<dbReference type="OrthoDB" id="2309723at2759"/>
<dbReference type="Pfam" id="PF04082">
    <property type="entry name" value="Fungal_trans"/>
    <property type="match status" value="1"/>
</dbReference>
<evidence type="ECO:0000256" key="3">
    <source>
        <dbReference type="ARBA" id="ARBA00023015"/>
    </source>
</evidence>
<keyword evidence="4" id="KW-0804">Transcription</keyword>
<dbReference type="GO" id="GO:0003677">
    <property type="term" value="F:DNA binding"/>
    <property type="evidence" value="ECO:0007669"/>
    <property type="project" value="InterPro"/>
</dbReference>
<dbReference type="AlphaFoldDB" id="A0A8H7DBH7"/>
<dbReference type="CDD" id="cd00067">
    <property type="entry name" value="GAL4"/>
    <property type="match status" value="1"/>
</dbReference>
<dbReference type="CDD" id="cd12148">
    <property type="entry name" value="fungal_TF_MHR"/>
    <property type="match status" value="1"/>
</dbReference>
<keyword evidence="7" id="KW-0812">Transmembrane</keyword>
<keyword evidence="3" id="KW-0805">Transcription regulation</keyword>
<proteinExistence type="predicted"/>
<dbReference type="PANTHER" id="PTHR47338">
    <property type="entry name" value="ZN(II)2CYS6 TRANSCRIPTION FACTOR (EUROFUNG)-RELATED"/>
    <property type="match status" value="1"/>
</dbReference>
<protein>
    <submittedName>
        <fullName evidence="9">Fungal-trans domain-containing protein</fullName>
    </submittedName>
</protein>
<dbReference type="SUPFAM" id="SSF57701">
    <property type="entry name" value="Zn2/Cys6 DNA-binding domain"/>
    <property type="match status" value="1"/>
</dbReference>
<dbReference type="GO" id="GO:0005634">
    <property type="term" value="C:nucleus"/>
    <property type="evidence" value="ECO:0007669"/>
    <property type="project" value="UniProtKB-SubCell"/>
</dbReference>
<dbReference type="InterPro" id="IPR001138">
    <property type="entry name" value="Zn2Cys6_DnaBD"/>
</dbReference>
<dbReference type="GO" id="GO:0006351">
    <property type="term" value="P:DNA-templated transcription"/>
    <property type="evidence" value="ECO:0007669"/>
    <property type="project" value="InterPro"/>
</dbReference>
<dbReference type="Gene3D" id="4.10.240.10">
    <property type="entry name" value="Zn(2)-C6 fungal-type DNA-binding domain"/>
    <property type="match status" value="1"/>
</dbReference>
<dbReference type="SMART" id="SM00066">
    <property type="entry name" value="GAL4"/>
    <property type="match status" value="1"/>
</dbReference>
<accession>A0A8H7DBH7</accession>
<gene>
    <name evidence="9" type="ORF">MVEN_00156600</name>
</gene>
<evidence type="ECO:0000256" key="7">
    <source>
        <dbReference type="SAM" id="Phobius"/>
    </source>
</evidence>
<evidence type="ECO:0000256" key="2">
    <source>
        <dbReference type="ARBA" id="ARBA00022723"/>
    </source>
</evidence>
<dbReference type="PROSITE" id="PS50048">
    <property type="entry name" value="ZN2_CY6_FUNGAL_2"/>
    <property type="match status" value="1"/>
</dbReference>
<dbReference type="Pfam" id="PF00172">
    <property type="entry name" value="Zn_clus"/>
    <property type="match status" value="1"/>
</dbReference>
<keyword evidence="5" id="KW-0539">Nucleus</keyword>
<feature type="domain" description="Zn(2)-C6 fungal-type" evidence="8">
    <location>
        <begin position="19"/>
        <end position="51"/>
    </location>
</feature>
<comment type="subcellular location">
    <subcellularLocation>
        <location evidence="1">Nucleus</location>
    </subcellularLocation>
</comment>
<dbReference type="EMBL" id="JACAZI010000002">
    <property type="protein sequence ID" value="KAF7368350.1"/>
    <property type="molecule type" value="Genomic_DNA"/>
</dbReference>
<dbReference type="GO" id="GO:0000981">
    <property type="term" value="F:DNA-binding transcription factor activity, RNA polymerase II-specific"/>
    <property type="evidence" value="ECO:0007669"/>
    <property type="project" value="InterPro"/>
</dbReference>